<dbReference type="HOGENOM" id="CLU_020042_1_0_1"/>
<dbReference type="PANTHER" id="PTHR24173">
    <property type="entry name" value="ANKYRIN REPEAT CONTAINING"/>
    <property type="match status" value="1"/>
</dbReference>
<evidence type="ECO:0000256" key="3">
    <source>
        <dbReference type="PROSITE-ProRule" id="PRU00023"/>
    </source>
</evidence>
<evidence type="ECO:0000256" key="1">
    <source>
        <dbReference type="ARBA" id="ARBA00022737"/>
    </source>
</evidence>
<dbReference type="PROSITE" id="PS50297">
    <property type="entry name" value="ANK_REP_REGION"/>
    <property type="match status" value="4"/>
</dbReference>
<keyword evidence="5" id="KW-1185">Reference proteome</keyword>
<dbReference type="SUPFAM" id="SSF48403">
    <property type="entry name" value="Ankyrin repeat"/>
    <property type="match status" value="2"/>
</dbReference>
<dbReference type="PANTHER" id="PTHR24173:SF82">
    <property type="entry name" value="FI19351P1"/>
    <property type="match status" value="1"/>
</dbReference>
<dbReference type="eggNOG" id="KOG0508">
    <property type="taxonomic scope" value="Eukaryota"/>
</dbReference>
<feature type="repeat" description="ANK" evidence="3">
    <location>
        <begin position="197"/>
        <end position="229"/>
    </location>
</feature>
<feature type="repeat" description="ANK" evidence="3">
    <location>
        <begin position="100"/>
        <end position="132"/>
    </location>
</feature>
<dbReference type="Pfam" id="PF12796">
    <property type="entry name" value="Ank_2"/>
    <property type="match status" value="2"/>
</dbReference>
<keyword evidence="1" id="KW-0677">Repeat</keyword>
<dbReference type="EnsemblMetazoa" id="SMAR011917-RA">
    <property type="protein sequence ID" value="SMAR011917-PA"/>
    <property type="gene ID" value="SMAR011917"/>
</dbReference>
<organism evidence="4 5">
    <name type="scientific">Strigamia maritima</name>
    <name type="common">European centipede</name>
    <name type="synonym">Geophilus maritimus</name>
    <dbReference type="NCBI Taxonomy" id="126957"/>
    <lineage>
        <taxon>Eukaryota</taxon>
        <taxon>Metazoa</taxon>
        <taxon>Ecdysozoa</taxon>
        <taxon>Arthropoda</taxon>
        <taxon>Myriapoda</taxon>
        <taxon>Chilopoda</taxon>
        <taxon>Pleurostigmophora</taxon>
        <taxon>Geophilomorpha</taxon>
        <taxon>Linotaeniidae</taxon>
        <taxon>Strigamia</taxon>
    </lineage>
</organism>
<sequence length="638" mass="72645">MWLTKSDTTIQKEMLFSDLYTECRQAPPSARLPFALRCRLERMDRKERREIVCRTKEGTAPLFIASKKGNVEIVEYLITQCDADLEQRGLYEVPDDKSIHDVTPLWCAAVAGKLGVVKCLVEHGAEVNAVSDTGSTPVRSACYMTHLDVVEYLMENNADIIKPNYNGGTCLINSVQSVPLCERLIKFGAEVNAQDIQYKTALHYAIQEHRFETTKLLLDNAANPYIESRCGDDALQTACLKGAKLIFNYLIENIEYNDERVAEAHELIGSTFLDEHHDLQTTLEHWRTALQIREDKILPKPLNIAPKDAYVDSEEFRNSVELEALALDLDSMRVQSLLVSERILGAYHKDMVFRLMYRGAAYADSMQYQRCSDLWLYALELRIEKDGLLHTESCFTAQALVRLYLDLLEKFNAGQMHEQVQYSDLTRNICMLARHFKETMRLLRVRPVFKRQQDTFDKILKVVTHLFYIVGAIAKSECETLDMKILFNEILRVNPRNSSGDTLLHMVVSRANTLKTNTFFEDPHTIFPCSAVSEMLLECGARTSWTNHAGSTPLHLATENSNYNSGVVNALLASGAHIDQRNDRGAMALTQMAAIPECNVNVLRYVTLKCLAAREVMRHNLDYRDEIPAMLEDFLLLH</sequence>
<dbReference type="InterPro" id="IPR036770">
    <property type="entry name" value="Ankyrin_rpt-contain_sf"/>
</dbReference>
<reference evidence="4" key="2">
    <citation type="submission" date="2015-02" db="UniProtKB">
        <authorList>
            <consortium name="EnsemblMetazoa"/>
        </authorList>
    </citation>
    <scope>IDENTIFICATION</scope>
</reference>
<evidence type="ECO:0000313" key="5">
    <source>
        <dbReference type="Proteomes" id="UP000014500"/>
    </source>
</evidence>
<feature type="repeat" description="ANK" evidence="3">
    <location>
        <begin position="549"/>
        <end position="583"/>
    </location>
</feature>
<protein>
    <submittedName>
        <fullName evidence="4">Uncharacterized protein</fullName>
    </submittedName>
</protein>
<dbReference type="SMART" id="SM00248">
    <property type="entry name" value="ANK"/>
    <property type="match status" value="7"/>
</dbReference>
<dbReference type="Pfam" id="PF00023">
    <property type="entry name" value="Ank"/>
    <property type="match status" value="1"/>
</dbReference>
<dbReference type="AlphaFoldDB" id="T1JDN3"/>
<dbReference type="PRINTS" id="PR01415">
    <property type="entry name" value="ANKYRIN"/>
</dbReference>
<dbReference type="EMBL" id="JH432107">
    <property type="status" value="NOT_ANNOTATED_CDS"/>
    <property type="molecule type" value="Genomic_DNA"/>
</dbReference>
<dbReference type="PhylomeDB" id="T1JDN3"/>
<evidence type="ECO:0000313" key="4">
    <source>
        <dbReference type="EnsemblMetazoa" id="SMAR011917-PA"/>
    </source>
</evidence>
<feature type="repeat" description="ANK" evidence="3">
    <location>
        <begin position="57"/>
        <end position="78"/>
    </location>
</feature>
<dbReference type="GO" id="GO:0005737">
    <property type="term" value="C:cytoplasm"/>
    <property type="evidence" value="ECO:0007669"/>
    <property type="project" value="UniProtKB-SubCell"/>
</dbReference>
<dbReference type="STRING" id="126957.T1JDN3"/>
<reference evidence="5" key="1">
    <citation type="submission" date="2011-05" db="EMBL/GenBank/DDBJ databases">
        <authorList>
            <person name="Richards S.R."/>
            <person name="Qu J."/>
            <person name="Jiang H."/>
            <person name="Jhangiani S.N."/>
            <person name="Agravi P."/>
            <person name="Goodspeed R."/>
            <person name="Gross S."/>
            <person name="Mandapat C."/>
            <person name="Jackson L."/>
            <person name="Mathew T."/>
            <person name="Pu L."/>
            <person name="Thornton R."/>
            <person name="Saada N."/>
            <person name="Wilczek-Boney K.B."/>
            <person name="Lee S."/>
            <person name="Kovar C."/>
            <person name="Wu Y."/>
            <person name="Scherer S.E."/>
            <person name="Worley K.C."/>
            <person name="Muzny D.M."/>
            <person name="Gibbs R."/>
        </authorList>
    </citation>
    <scope>NUCLEOTIDE SEQUENCE</scope>
    <source>
        <strain evidence="5">Brora</strain>
    </source>
</reference>
<keyword evidence="2 3" id="KW-0040">ANK repeat</keyword>
<dbReference type="OMA" id="TFLDEHH"/>
<dbReference type="Gene3D" id="1.25.40.20">
    <property type="entry name" value="Ankyrin repeat-containing domain"/>
    <property type="match status" value="3"/>
</dbReference>
<proteinExistence type="predicted"/>
<feature type="repeat" description="ANK" evidence="3">
    <location>
        <begin position="133"/>
        <end position="165"/>
    </location>
</feature>
<evidence type="ECO:0000256" key="2">
    <source>
        <dbReference type="ARBA" id="ARBA00023043"/>
    </source>
</evidence>
<dbReference type="InterPro" id="IPR002110">
    <property type="entry name" value="Ankyrin_rpt"/>
</dbReference>
<dbReference type="Proteomes" id="UP000014500">
    <property type="component" value="Unassembled WGS sequence"/>
</dbReference>
<dbReference type="PROSITE" id="PS50088">
    <property type="entry name" value="ANK_REPEAT"/>
    <property type="match status" value="5"/>
</dbReference>
<accession>T1JDN3</accession>
<name>T1JDN3_STRMM</name>